<dbReference type="Pfam" id="PF07005">
    <property type="entry name" value="SBD_N"/>
    <property type="match status" value="1"/>
</dbReference>
<keyword evidence="2" id="KW-0808">Transferase</keyword>
<dbReference type="EMBL" id="JAXOJX010000025">
    <property type="protein sequence ID" value="MDZ5458099.1"/>
    <property type="molecule type" value="Genomic_DNA"/>
</dbReference>
<dbReference type="SUPFAM" id="SSF142764">
    <property type="entry name" value="YgbK-like"/>
    <property type="match status" value="1"/>
</dbReference>
<reference evidence="2 3" key="1">
    <citation type="submission" date="2023-11" db="EMBL/GenBank/DDBJ databases">
        <title>Draft genome of Azohydromonas lata strain H1 (DSM1123), a polyhydroxyalkanoate producer.</title>
        <authorList>
            <person name="Traversa D."/>
            <person name="D'Addabbo P."/>
            <person name="Pazzani C."/>
            <person name="Manzari C."/>
            <person name="Chiara M."/>
            <person name="Scrascia M."/>
        </authorList>
    </citation>
    <scope>NUCLEOTIDE SEQUENCE [LARGE SCALE GENOMIC DNA]</scope>
    <source>
        <strain evidence="2 3">H1</strain>
    </source>
</reference>
<keyword evidence="3" id="KW-1185">Reference proteome</keyword>
<keyword evidence="2" id="KW-0418">Kinase</keyword>
<gene>
    <name evidence="2" type="ORF">SM757_16100</name>
</gene>
<evidence type="ECO:0000313" key="2">
    <source>
        <dbReference type="EMBL" id="MDZ5458099.1"/>
    </source>
</evidence>
<dbReference type="InterPro" id="IPR010737">
    <property type="entry name" value="4-carb_acid_sugar_kinase_N"/>
</dbReference>
<name>A0ABU5IG58_9BURK</name>
<dbReference type="Proteomes" id="UP001293718">
    <property type="component" value="Unassembled WGS sequence"/>
</dbReference>
<dbReference type="InterPro" id="IPR037051">
    <property type="entry name" value="4-carb_acid_sugar_kinase_N_sf"/>
</dbReference>
<evidence type="ECO:0000259" key="1">
    <source>
        <dbReference type="Pfam" id="PF07005"/>
    </source>
</evidence>
<comment type="caution">
    <text evidence="2">The sequence shown here is derived from an EMBL/GenBank/DDBJ whole genome shotgun (WGS) entry which is preliminary data.</text>
</comment>
<dbReference type="Gene3D" id="3.40.980.20">
    <property type="entry name" value="Four-carbon acid sugar kinase, nucleotide binding domain"/>
    <property type="match status" value="1"/>
</dbReference>
<proteinExistence type="predicted"/>
<dbReference type="RefSeq" id="WP_322466270.1">
    <property type="nucleotide sequence ID" value="NZ_JAXOJX010000025.1"/>
</dbReference>
<feature type="domain" description="Four-carbon acid sugar kinase N-terminal" evidence="1">
    <location>
        <begin position="6"/>
        <end position="131"/>
    </location>
</feature>
<dbReference type="GO" id="GO:0016301">
    <property type="term" value="F:kinase activity"/>
    <property type="evidence" value="ECO:0007669"/>
    <property type="project" value="UniProtKB-KW"/>
</dbReference>
<evidence type="ECO:0000313" key="3">
    <source>
        <dbReference type="Proteomes" id="UP001293718"/>
    </source>
</evidence>
<sequence length="355" mass="36850">MKTLRILADDLTGALDCAAAFGAGVPVHLGAPAAGKPVAGIDIVATATRDVPVADLPALLTPSVAWLRGAGIAFKKVDSLLRGNTFAEVAYLAQQGGFERIVFAPAFPAQGRVTEGGRQWVVKADDSRSPVGPESIAQALVGDVTVWVPDVHCDADMDAVVAMALKPEAGRWLWCGSAGLAHAMARGLDLNVPAAPASERGTGAPMLVSASHHPVSREQWRVLRASRWADECHAGAEPETLRRAAEGYPRLIDLSPQEMLTADQAAALLERQAALIAENVPRPGALVIVGGDTLLAMCRALGASGLVSETAMDRAGWGCARMVGGKWDGVVCHTRSGAFGGAEDLLQVIEGIAAV</sequence>
<protein>
    <submittedName>
        <fullName evidence="2">Four-carbon acid sugar kinase family protein</fullName>
    </submittedName>
</protein>
<accession>A0ABU5IG58</accession>
<dbReference type="Gene3D" id="3.40.50.10840">
    <property type="entry name" value="Putative sugar-binding, N-terminal domain"/>
    <property type="match status" value="1"/>
</dbReference>
<dbReference type="InterPro" id="IPR042213">
    <property type="entry name" value="NBD_C_sf"/>
</dbReference>
<organism evidence="2 3">
    <name type="scientific">Azohydromonas lata</name>
    <dbReference type="NCBI Taxonomy" id="45677"/>
    <lineage>
        <taxon>Bacteria</taxon>
        <taxon>Pseudomonadati</taxon>
        <taxon>Pseudomonadota</taxon>
        <taxon>Betaproteobacteria</taxon>
        <taxon>Burkholderiales</taxon>
        <taxon>Sphaerotilaceae</taxon>
        <taxon>Azohydromonas</taxon>
    </lineage>
</organism>